<keyword evidence="3" id="KW-1185">Reference proteome</keyword>
<gene>
    <name evidence="2" type="ORF">HNQ08_004355</name>
</gene>
<reference evidence="2 3" key="1">
    <citation type="submission" date="2020-08" db="EMBL/GenBank/DDBJ databases">
        <title>Genomic Encyclopedia of Type Strains, Phase IV (KMG-IV): sequencing the most valuable type-strain genomes for metagenomic binning, comparative biology and taxonomic classification.</title>
        <authorList>
            <person name="Goeker M."/>
        </authorList>
    </citation>
    <scope>NUCLEOTIDE SEQUENCE [LARGE SCALE GENOMIC DNA]</scope>
    <source>
        <strain evidence="2 3">DSM 27939</strain>
    </source>
</reference>
<evidence type="ECO:0000313" key="2">
    <source>
        <dbReference type="EMBL" id="MBB5365234.1"/>
    </source>
</evidence>
<evidence type="ECO:0008006" key="4">
    <source>
        <dbReference type="Google" id="ProtNLM"/>
    </source>
</evidence>
<organism evidence="2 3">
    <name type="scientific">Deinococcus humi</name>
    <dbReference type="NCBI Taxonomy" id="662880"/>
    <lineage>
        <taxon>Bacteria</taxon>
        <taxon>Thermotogati</taxon>
        <taxon>Deinococcota</taxon>
        <taxon>Deinococci</taxon>
        <taxon>Deinococcales</taxon>
        <taxon>Deinococcaceae</taxon>
        <taxon>Deinococcus</taxon>
    </lineage>
</organism>
<dbReference type="Proteomes" id="UP000552709">
    <property type="component" value="Unassembled WGS sequence"/>
</dbReference>
<protein>
    <recommendedName>
        <fullName evidence="4">Alpha/beta hydrolase</fullName>
    </recommendedName>
</protein>
<keyword evidence="1" id="KW-0732">Signal</keyword>
<feature type="signal peptide" evidence="1">
    <location>
        <begin position="1"/>
        <end position="36"/>
    </location>
</feature>
<evidence type="ECO:0000256" key="1">
    <source>
        <dbReference type="SAM" id="SignalP"/>
    </source>
</evidence>
<dbReference type="RefSeq" id="WP_184136566.1">
    <property type="nucleotide sequence ID" value="NZ_JACHFL010000016.1"/>
</dbReference>
<evidence type="ECO:0000313" key="3">
    <source>
        <dbReference type="Proteomes" id="UP000552709"/>
    </source>
</evidence>
<proteinExistence type="predicted"/>
<name>A0A7W8NFB4_9DEIO</name>
<sequence length="467" mass="50506">MHPLSALPPRSSTHLARCALTAFLSLWLALPGGAWATSGQTLPDSLSGPDTDSNGIRDDLDVFISATYPAAEQRSRADALRDYARSLQRATVANERPNELWLGVQALVGLQARGEARWISLAAEVRSRTLNTTPRLNAYAAFQGRVSAQSGLIPLAGASSESGTLDHCQRDCTIILFQNGILTPEERALSSVWQLQKLLGNSYRGQRLIYGLNYNPTDGLADFLEVFRQKLGERLGGASEFGRDYGAPDGVEQAIRDFLTSKLSQAVKVPTSPGGLLAALSNPTSLLQPQAAVPSQQEVTGAVEDYARTYLDRLVKTTVKIRTATQASTYTDARIAPLTDNIETLLRQGLPVVLVAHSQGNLYAEVVIRELQRRQVPLERFRMVGVAVPNDHVPLGSRYITTRSDLVIAALGLVFPVLATNDTSVPPMQQGGAFMGHAFTEVYTNTGHQVALTLKQAIEDAIAQVNP</sequence>
<comment type="caution">
    <text evidence="2">The sequence shown here is derived from an EMBL/GenBank/DDBJ whole genome shotgun (WGS) entry which is preliminary data.</text>
</comment>
<dbReference type="EMBL" id="JACHFL010000016">
    <property type="protein sequence ID" value="MBB5365234.1"/>
    <property type="molecule type" value="Genomic_DNA"/>
</dbReference>
<accession>A0A7W8NFB4</accession>
<dbReference type="AlphaFoldDB" id="A0A7W8NFB4"/>
<feature type="chain" id="PRO_5031523717" description="Alpha/beta hydrolase" evidence="1">
    <location>
        <begin position="37"/>
        <end position="467"/>
    </location>
</feature>